<feature type="transmembrane region" description="Helical" evidence="9">
    <location>
        <begin position="140"/>
        <end position="161"/>
    </location>
</feature>
<keyword evidence="7" id="KW-0675">Receptor</keyword>
<evidence type="ECO:0000256" key="6">
    <source>
        <dbReference type="ARBA" id="ARBA00023136"/>
    </source>
</evidence>
<dbReference type="PANTHER" id="PTHR21137">
    <property type="entry name" value="ODORANT RECEPTOR"/>
    <property type="match status" value="1"/>
</dbReference>
<reference evidence="10 11" key="1">
    <citation type="submission" date="2020-02" db="EMBL/GenBank/DDBJ databases">
        <title>Relaxed selection underlies rapid genomic changes in the transitions from sociality to social parasitism in ants.</title>
        <authorList>
            <person name="Bi X."/>
        </authorList>
    </citation>
    <scope>NUCLEOTIDE SEQUENCE [LARGE SCALE GENOMIC DNA]</scope>
    <source>
        <strain evidence="10">BGI-DK2014b</strain>
        <tissue evidence="10">Whole body</tissue>
    </source>
</reference>
<sequence length="345" mass="39689">MPQLTNMILAWGNVARMVEYVASANFSLMALCKLIGTWYHGETLRTLMISIMTDWMTSTNNRERNTMLNIAKRGRTLSVRCFVTMTGTVTFYICLNLLKFYRNVHQPQRNLVYRFSYPYNTQNTPNYEITFFTQLSGGMYSAMINCTIDTFISILVLHICAQLINLRMALNNLVDELAKGSISSSRFKKGLIAITMRHEHLIRNAKTIDGCYSSVLFMNLLFTTLQMCFIAFQIFTMITDNLKIPIVRMLFLLFYITFMLTHFYTYCYSAEKLMAESTNMAYGVYECKWYGIPSKNAKDLMLIVYRSTIPLKLTAGKFGIFSLEMFGIAIKTAMGYLSALITLQN</sequence>
<protein>
    <submittedName>
        <fullName evidence="10">OR4 protein</fullName>
    </submittedName>
</protein>
<keyword evidence="11" id="KW-1185">Reference proteome</keyword>
<dbReference type="EMBL" id="JAANIB010008261">
    <property type="protein sequence ID" value="KAG5324099.1"/>
    <property type="molecule type" value="Genomic_DNA"/>
</dbReference>
<evidence type="ECO:0000256" key="8">
    <source>
        <dbReference type="ARBA" id="ARBA00023224"/>
    </source>
</evidence>
<organism evidence="10 11">
    <name type="scientific">Acromyrmex heyeri</name>
    <dbReference type="NCBI Taxonomy" id="230685"/>
    <lineage>
        <taxon>Eukaryota</taxon>
        <taxon>Metazoa</taxon>
        <taxon>Ecdysozoa</taxon>
        <taxon>Arthropoda</taxon>
        <taxon>Hexapoda</taxon>
        <taxon>Insecta</taxon>
        <taxon>Pterygota</taxon>
        <taxon>Neoptera</taxon>
        <taxon>Endopterygota</taxon>
        <taxon>Hymenoptera</taxon>
        <taxon>Apocrita</taxon>
        <taxon>Aculeata</taxon>
        <taxon>Formicoidea</taxon>
        <taxon>Formicidae</taxon>
        <taxon>Myrmicinae</taxon>
        <taxon>Acromyrmex</taxon>
    </lineage>
</organism>
<comment type="subcellular location">
    <subcellularLocation>
        <location evidence="1">Membrane</location>
        <topology evidence="1">Multi-pass membrane protein</topology>
    </subcellularLocation>
</comment>
<keyword evidence="6 9" id="KW-0472">Membrane</keyword>
<keyword evidence="5 9" id="KW-1133">Transmembrane helix</keyword>
<dbReference type="GO" id="GO:0007165">
    <property type="term" value="P:signal transduction"/>
    <property type="evidence" value="ECO:0007669"/>
    <property type="project" value="UniProtKB-KW"/>
</dbReference>
<dbReference type="GO" id="GO:0004984">
    <property type="term" value="F:olfactory receptor activity"/>
    <property type="evidence" value="ECO:0007669"/>
    <property type="project" value="InterPro"/>
</dbReference>
<evidence type="ECO:0000256" key="1">
    <source>
        <dbReference type="ARBA" id="ARBA00004141"/>
    </source>
</evidence>
<dbReference type="PANTHER" id="PTHR21137:SF42">
    <property type="entry name" value="ODORANT RECEPTOR 83A"/>
    <property type="match status" value="1"/>
</dbReference>
<gene>
    <name evidence="10" type="primary">Gpror4_0</name>
    <name evidence="10" type="ORF">G6Z77_0015473</name>
</gene>
<dbReference type="Pfam" id="PF02949">
    <property type="entry name" value="7tm_6"/>
    <property type="match status" value="1"/>
</dbReference>
<dbReference type="Proteomes" id="UP000670152">
    <property type="component" value="Unassembled WGS sequence"/>
</dbReference>
<evidence type="ECO:0000256" key="7">
    <source>
        <dbReference type="ARBA" id="ARBA00023170"/>
    </source>
</evidence>
<evidence type="ECO:0000256" key="5">
    <source>
        <dbReference type="ARBA" id="ARBA00022989"/>
    </source>
</evidence>
<feature type="transmembrane region" description="Helical" evidence="9">
    <location>
        <begin position="77"/>
        <end position="98"/>
    </location>
</feature>
<proteinExistence type="predicted"/>
<dbReference type="GO" id="GO:0005549">
    <property type="term" value="F:odorant binding"/>
    <property type="evidence" value="ECO:0007669"/>
    <property type="project" value="InterPro"/>
</dbReference>
<evidence type="ECO:0000313" key="11">
    <source>
        <dbReference type="Proteomes" id="UP000670152"/>
    </source>
</evidence>
<dbReference type="AlphaFoldDB" id="A0A836EY55"/>
<keyword evidence="2" id="KW-0716">Sensory transduction</keyword>
<evidence type="ECO:0000256" key="9">
    <source>
        <dbReference type="SAM" id="Phobius"/>
    </source>
</evidence>
<evidence type="ECO:0000256" key="3">
    <source>
        <dbReference type="ARBA" id="ARBA00022692"/>
    </source>
</evidence>
<evidence type="ECO:0000256" key="4">
    <source>
        <dbReference type="ARBA" id="ARBA00022725"/>
    </source>
</evidence>
<comment type="caution">
    <text evidence="10">The sequence shown here is derived from an EMBL/GenBank/DDBJ whole genome shotgun (WGS) entry which is preliminary data.</text>
</comment>
<dbReference type="GO" id="GO:0005886">
    <property type="term" value="C:plasma membrane"/>
    <property type="evidence" value="ECO:0007669"/>
    <property type="project" value="TreeGrafter"/>
</dbReference>
<dbReference type="InterPro" id="IPR004117">
    <property type="entry name" value="7tm6_olfct_rcpt"/>
</dbReference>
<dbReference type="OrthoDB" id="6617147at2759"/>
<evidence type="ECO:0000256" key="2">
    <source>
        <dbReference type="ARBA" id="ARBA00022606"/>
    </source>
</evidence>
<keyword evidence="4" id="KW-0552">Olfaction</keyword>
<evidence type="ECO:0000313" key="10">
    <source>
        <dbReference type="EMBL" id="KAG5324099.1"/>
    </source>
</evidence>
<accession>A0A836EY55</accession>
<feature type="non-terminal residue" evidence="10">
    <location>
        <position position="1"/>
    </location>
</feature>
<feature type="transmembrane region" description="Helical" evidence="9">
    <location>
        <begin position="246"/>
        <end position="267"/>
    </location>
</feature>
<keyword evidence="3 9" id="KW-0812">Transmembrane</keyword>
<name>A0A836EY55_9HYME</name>
<keyword evidence="8" id="KW-0807">Transducer</keyword>
<feature type="transmembrane region" description="Helical" evidence="9">
    <location>
        <begin position="211"/>
        <end position="234"/>
    </location>
</feature>
<feature type="non-terminal residue" evidence="10">
    <location>
        <position position="345"/>
    </location>
</feature>